<dbReference type="InterPro" id="IPR023214">
    <property type="entry name" value="HAD_sf"/>
</dbReference>
<dbReference type="Gene3D" id="3.40.50.1000">
    <property type="entry name" value="HAD superfamily/HAD-like"/>
    <property type="match status" value="1"/>
</dbReference>
<dbReference type="InterPro" id="IPR036412">
    <property type="entry name" value="HAD-like_sf"/>
</dbReference>
<organism evidence="1 2">
    <name type="scientific">Saccharomycodes ludwigii</name>
    <dbReference type="NCBI Taxonomy" id="36035"/>
    <lineage>
        <taxon>Eukaryota</taxon>
        <taxon>Fungi</taxon>
        <taxon>Dikarya</taxon>
        <taxon>Ascomycota</taxon>
        <taxon>Saccharomycotina</taxon>
        <taxon>Saccharomycetes</taxon>
        <taxon>Saccharomycodales</taxon>
        <taxon>Saccharomycodaceae</taxon>
        <taxon>Saccharomycodes</taxon>
    </lineage>
</organism>
<proteinExistence type="predicted"/>
<dbReference type="SFLD" id="SFLDS00003">
    <property type="entry name" value="Haloacid_Dehalogenase"/>
    <property type="match status" value="1"/>
</dbReference>
<reference evidence="2" key="1">
    <citation type="submission" date="2018-06" db="EMBL/GenBank/DDBJ databases">
        <authorList>
            <person name="Guldener U."/>
        </authorList>
    </citation>
    <scope>NUCLEOTIDE SEQUENCE [LARGE SCALE GENOMIC DNA]</scope>
    <source>
        <strain evidence="2">UTAD17</strain>
    </source>
</reference>
<dbReference type="InterPro" id="IPR006439">
    <property type="entry name" value="HAD-SF_hydro_IA"/>
</dbReference>
<keyword evidence="1" id="KW-0378">Hydrolase</keyword>
<accession>A0A376B7X9</accession>
<dbReference type="Gene3D" id="1.10.260.80">
    <property type="match status" value="1"/>
</dbReference>
<dbReference type="VEuPathDB" id="FungiDB:SCODWIG_02536"/>
<dbReference type="PANTHER" id="PTHR43885:SF1">
    <property type="entry name" value="SUPERFAMILY HYDROLASE, PUTATIVE (AFU_ORTHOLOGUE AFUA_4G13290)-RELATED"/>
    <property type="match status" value="1"/>
</dbReference>
<dbReference type="AlphaFoldDB" id="A0A376B7X9"/>
<gene>
    <name evidence="1" type="ORF">SCODWIG_02536</name>
</gene>
<dbReference type="OrthoDB" id="426235at2759"/>
<sequence length="222" mass="25182">MTISKHTNNKSTAIPKLTNIKGIVFDMDGTLCLPQNWMFKEMRQAVGLTDRSKDILQYIESLPTLESQKAANDGIEQVELKAMQLMQPQPGLNELMEYLTINSISKNICTRNKITPVNALIGKFIDTKYSKFDYILTRDFQPTKPSPEPLLYIKNRLDSSSNNNVGKMVMVGDSIDDMKSGRYAGFITILLLNENNSYLVADNSEHKHLVDYTITRLDELII</sequence>
<dbReference type="NCBIfam" id="TIGR01549">
    <property type="entry name" value="HAD-SF-IA-v1"/>
    <property type="match status" value="1"/>
</dbReference>
<dbReference type="Pfam" id="PF00702">
    <property type="entry name" value="Hydrolase"/>
    <property type="match status" value="1"/>
</dbReference>
<dbReference type="EMBL" id="UFAJ01000449">
    <property type="protein sequence ID" value="SSD60775.1"/>
    <property type="molecule type" value="Genomic_DNA"/>
</dbReference>
<protein>
    <submittedName>
        <fullName evidence="1">Related to putative haloacid dehalogenase-like hydrolase</fullName>
    </submittedName>
</protein>
<dbReference type="GO" id="GO:0016791">
    <property type="term" value="F:phosphatase activity"/>
    <property type="evidence" value="ECO:0007669"/>
    <property type="project" value="UniProtKB-ARBA"/>
</dbReference>
<dbReference type="PANTHER" id="PTHR43885">
    <property type="entry name" value="HALOACID DEHALOGENASE-LIKE HYDROLASE"/>
    <property type="match status" value="1"/>
</dbReference>
<dbReference type="SUPFAM" id="SSF56784">
    <property type="entry name" value="HAD-like"/>
    <property type="match status" value="1"/>
</dbReference>
<name>A0A376B7X9_9ASCO</name>
<dbReference type="Proteomes" id="UP000262825">
    <property type="component" value="Unassembled WGS sequence"/>
</dbReference>
<keyword evidence="2" id="KW-1185">Reference proteome</keyword>
<dbReference type="SFLD" id="SFLDG01129">
    <property type="entry name" value="C1.5:_HAD__Beta-PGM__Phosphata"/>
    <property type="match status" value="1"/>
</dbReference>
<dbReference type="CDD" id="cd01427">
    <property type="entry name" value="HAD_like"/>
    <property type="match status" value="1"/>
</dbReference>
<evidence type="ECO:0000313" key="1">
    <source>
        <dbReference type="EMBL" id="SSD60775.1"/>
    </source>
</evidence>
<evidence type="ECO:0000313" key="2">
    <source>
        <dbReference type="Proteomes" id="UP000262825"/>
    </source>
</evidence>